<dbReference type="InterPro" id="IPR006860">
    <property type="entry name" value="FecR"/>
</dbReference>
<dbReference type="EMBL" id="NSKE01000011">
    <property type="protein sequence ID" value="PAU93025.1"/>
    <property type="molecule type" value="Genomic_DNA"/>
</dbReference>
<dbReference type="OrthoDB" id="1452822at2"/>
<dbReference type="Gene3D" id="2.60.120.1440">
    <property type="match status" value="1"/>
</dbReference>
<dbReference type="AlphaFoldDB" id="A0A2A2G854"/>
<name>A0A2A2G854_9BACT</name>
<feature type="domain" description="Protein FecR C-terminal" evidence="2">
    <location>
        <begin position="284"/>
        <end position="351"/>
    </location>
</feature>
<feature type="domain" description="FecR protein" evidence="1">
    <location>
        <begin position="142"/>
        <end position="236"/>
    </location>
</feature>
<dbReference type="Gene3D" id="3.55.50.30">
    <property type="match status" value="1"/>
</dbReference>
<keyword evidence="4" id="KW-1185">Reference proteome</keyword>
<evidence type="ECO:0000259" key="2">
    <source>
        <dbReference type="Pfam" id="PF16344"/>
    </source>
</evidence>
<gene>
    <name evidence="3" type="ORF">CK503_13970</name>
</gene>
<dbReference type="PIRSF" id="PIRSF018266">
    <property type="entry name" value="FecR"/>
    <property type="match status" value="1"/>
</dbReference>
<comment type="caution">
    <text evidence="3">The sequence shown here is derived from an EMBL/GenBank/DDBJ whole genome shotgun (WGS) entry which is preliminary data.</text>
</comment>
<accession>A0A2A2G854</accession>
<dbReference type="Pfam" id="PF16344">
    <property type="entry name" value="FecR_C"/>
    <property type="match status" value="1"/>
</dbReference>
<dbReference type="PANTHER" id="PTHR30273:SF2">
    <property type="entry name" value="PROTEIN FECR"/>
    <property type="match status" value="1"/>
</dbReference>
<evidence type="ECO:0000259" key="1">
    <source>
        <dbReference type="Pfam" id="PF04773"/>
    </source>
</evidence>
<evidence type="ECO:0000313" key="3">
    <source>
        <dbReference type="EMBL" id="PAU93025.1"/>
    </source>
</evidence>
<dbReference type="PANTHER" id="PTHR30273">
    <property type="entry name" value="PERIPLASMIC SIGNAL SENSOR AND SIGMA FACTOR ACTIVATOR FECR-RELATED"/>
    <property type="match status" value="1"/>
</dbReference>
<dbReference type="InterPro" id="IPR012373">
    <property type="entry name" value="Ferrdict_sens_TM"/>
</dbReference>
<protein>
    <recommendedName>
        <fullName evidence="5">FecR protein domain-containing protein</fullName>
    </recommendedName>
</protein>
<dbReference type="GO" id="GO:0016989">
    <property type="term" value="F:sigma factor antagonist activity"/>
    <property type="evidence" value="ECO:0007669"/>
    <property type="project" value="TreeGrafter"/>
</dbReference>
<dbReference type="Proteomes" id="UP000218831">
    <property type="component" value="Unassembled WGS sequence"/>
</dbReference>
<dbReference type="RefSeq" id="WP_095607445.1">
    <property type="nucleotide sequence ID" value="NZ_NSKE01000011.1"/>
</dbReference>
<reference evidence="3 4" key="1">
    <citation type="submission" date="2017-08" db="EMBL/GenBank/DDBJ databases">
        <title>Aliifodinibius alkalisoli sp. nov., isolated from saline alkaline soil.</title>
        <authorList>
            <person name="Liu D."/>
            <person name="Zhang G."/>
        </authorList>
    </citation>
    <scope>NUCLEOTIDE SEQUENCE [LARGE SCALE GENOMIC DNA]</scope>
    <source>
        <strain evidence="3 4">WN023</strain>
    </source>
</reference>
<evidence type="ECO:0008006" key="5">
    <source>
        <dbReference type="Google" id="ProtNLM"/>
    </source>
</evidence>
<sequence>MQLNGKEYQLIASYLAGECTDREQRKVEQWIDQSQENKRQFQELRRIWQLSGDAVSPQDMEWDVNQEWNRLDRQINKEKGASGSKNSDQKRYWSFRSSSIHSGTQKFIRVAAVFLVAGLIGLLSYQSWDKPAQKDQEPILRQISTGNGQRANLTLADGTEVMLNADSELELPKEFASDVREVHLDGEAYFSVSKNEEKPFLVHSNQSTVRVLGTSFSIRSYPEDQKVQVVVEEGRVSFGQKKEGEGQKAILNRNELGTFDLSTSTLSTRTVEDLELYMSWRNGYLKFEESRLNDVAKALERRYDIRVFFEEPTLKTLLLTAYLKSRSLQNVLDVISTSLDIEYELKDNTVTFRK</sequence>
<dbReference type="InterPro" id="IPR032508">
    <property type="entry name" value="FecR_C"/>
</dbReference>
<organism evidence="3 4">
    <name type="scientific">Fodinibius salipaludis</name>
    <dbReference type="NCBI Taxonomy" id="2032627"/>
    <lineage>
        <taxon>Bacteria</taxon>
        <taxon>Pseudomonadati</taxon>
        <taxon>Balneolota</taxon>
        <taxon>Balneolia</taxon>
        <taxon>Balneolales</taxon>
        <taxon>Balneolaceae</taxon>
        <taxon>Fodinibius</taxon>
    </lineage>
</organism>
<proteinExistence type="predicted"/>
<dbReference type="Pfam" id="PF04773">
    <property type="entry name" value="FecR"/>
    <property type="match status" value="1"/>
</dbReference>
<evidence type="ECO:0000313" key="4">
    <source>
        <dbReference type="Proteomes" id="UP000218831"/>
    </source>
</evidence>